<feature type="region of interest" description="Disordered" evidence="4">
    <location>
        <begin position="429"/>
        <end position="545"/>
    </location>
</feature>
<feature type="region of interest" description="Disordered" evidence="4">
    <location>
        <begin position="12"/>
        <end position="55"/>
    </location>
</feature>
<dbReference type="AlphaFoldDB" id="A0A9P8DSE3"/>
<dbReference type="GeneID" id="68308706"/>
<feature type="region of interest" description="Disordered" evidence="4">
    <location>
        <begin position="282"/>
        <end position="417"/>
    </location>
</feature>
<feature type="domain" description="RED-like N-terminal" evidence="5">
    <location>
        <begin position="76"/>
        <end position="184"/>
    </location>
</feature>
<comment type="subcellular location">
    <subcellularLocation>
        <location evidence="1">Nucleus</location>
    </subcellularLocation>
</comment>
<accession>A0A9P8DSE3</accession>
<protein>
    <recommendedName>
        <fullName evidence="5">RED-like N-terminal domain-containing protein</fullName>
    </recommendedName>
</protein>
<feature type="compositionally biased region" description="Acidic residues" evidence="4">
    <location>
        <begin position="438"/>
        <end position="448"/>
    </location>
</feature>
<feature type="compositionally biased region" description="Polar residues" evidence="4">
    <location>
        <begin position="27"/>
        <end position="46"/>
    </location>
</feature>
<keyword evidence="7" id="KW-1185">Reference proteome</keyword>
<evidence type="ECO:0000259" key="5">
    <source>
        <dbReference type="Pfam" id="PF07808"/>
    </source>
</evidence>
<dbReference type="RefSeq" id="XP_044686298.1">
    <property type="nucleotide sequence ID" value="XM_044818596.1"/>
</dbReference>
<dbReference type="PANTHER" id="PTHR12765">
    <property type="entry name" value="RED PROTEIN IK FACTOR CYTOKINE IK"/>
    <property type="match status" value="1"/>
</dbReference>
<feature type="compositionally biased region" description="Basic and acidic residues" evidence="4">
    <location>
        <begin position="451"/>
        <end position="461"/>
    </location>
</feature>
<feature type="compositionally biased region" description="Acidic residues" evidence="4">
    <location>
        <begin position="329"/>
        <end position="346"/>
    </location>
</feature>
<feature type="coiled-coil region" evidence="3">
    <location>
        <begin position="95"/>
        <end position="129"/>
    </location>
</feature>
<keyword evidence="2" id="KW-0539">Nucleus</keyword>
<dbReference type="InterPro" id="IPR039896">
    <property type="entry name" value="Red-like"/>
</dbReference>
<evidence type="ECO:0000256" key="2">
    <source>
        <dbReference type="ARBA" id="ARBA00023242"/>
    </source>
</evidence>
<name>A0A9P8DSE3_9HYPO</name>
<evidence type="ECO:0000256" key="1">
    <source>
        <dbReference type="ARBA" id="ARBA00004123"/>
    </source>
</evidence>
<dbReference type="Proteomes" id="UP000827133">
    <property type="component" value="Unassembled WGS sequence"/>
</dbReference>
<gene>
    <name evidence="6" type="ORF">J7337_000849</name>
</gene>
<dbReference type="EMBL" id="JAHBCI010000001">
    <property type="protein sequence ID" value="KAG9507299.1"/>
    <property type="molecule type" value="Genomic_DNA"/>
</dbReference>
<dbReference type="KEGG" id="fmu:J7337_000849"/>
<evidence type="ECO:0000313" key="6">
    <source>
        <dbReference type="EMBL" id="KAG9507299.1"/>
    </source>
</evidence>
<feature type="compositionally biased region" description="Basic residues" evidence="4">
    <location>
        <begin position="515"/>
        <end position="526"/>
    </location>
</feature>
<dbReference type="InterPro" id="IPR012916">
    <property type="entry name" value="RED_N"/>
</dbReference>
<dbReference type="Pfam" id="PF07808">
    <property type="entry name" value="RED_N"/>
    <property type="match status" value="1"/>
</dbReference>
<comment type="caution">
    <text evidence="6">The sequence shown here is derived from an EMBL/GenBank/DDBJ whole genome shotgun (WGS) entry which is preliminary data.</text>
</comment>
<evidence type="ECO:0000256" key="3">
    <source>
        <dbReference type="SAM" id="Coils"/>
    </source>
</evidence>
<reference evidence="6" key="1">
    <citation type="journal article" date="2021" name="Mol. Plant Microbe Interact.">
        <title>Telomere to telomere genome assembly of Fusarium musae F31, causal agent of crown rot disease of banana.</title>
        <authorList>
            <person name="Degradi L."/>
            <person name="Tava V."/>
            <person name="Kunova A."/>
            <person name="Cortesi P."/>
            <person name="Saracchi M."/>
            <person name="Pasquali M."/>
        </authorList>
    </citation>
    <scope>NUCLEOTIDE SEQUENCE</scope>
    <source>
        <strain evidence="6">F31</strain>
    </source>
</reference>
<organism evidence="6 7">
    <name type="scientific">Fusarium musae</name>
    <dbReference type="NCBI Taxonomy" id="1042133"/>
    <lineage>
        <taxon>Eukaryota</taxon>
        <taxon>Fungi</taxon>
        <taxon>Dikarya</taxon>
        <taxon>Ascomycota</taxon>
        <taxon>Pezizomycotina</taxon>
        <taxon>Sordariomycetes</taxon>
        <taxon>Hypocreomycetidae</taxon>
        <taxon>Hypocreales</taxon>
        <taxon>Nectriaceae</taxon>
        <taxon>Fusarium</taxon>
    </lineage>
</organism>
<evidence type="ECO:0000256" key="4">
    <source>
        <dbReference type="SAM" id="MobiDB-lite"/>
    </source>
</evidence>
<dbReference type="GO" id="GO:0005634">
    <property type="term" value="C:nucleus"/>
    <property type="evidence" value="ECO:0007669"/>
    <property type="project" value="UniProtKB-SubCell"/>
</dbReference>
<feature type="region of interest" description="Disordered" evidence="4">
    <location>
        <begin position="189"/>
        <end position="220"/>
    </location>
</feature>
<keyword evidence="3" id="KW-0175">Coiled coil</keyword>
<evidence type="ECO:0000313" key="7">
    <source>
        <dbReference type="Proteomes" id="UP000827133"/>
    </source>
</evidence>
<sequence length="545" mass="60738">MNNEQFRKLLAANVKKNSDSQHGAPAGSSSTGTRNALGSRQRSSIPMTPRALGGAQADFARQLAERNNAVRPQKKFKSYDPKGVKLASGYVDRSKERDEEIKDDREQHLKDLEEQLKNEEIDRETFENRRFEIAGGDLSSTHLVKGLDFKLLQRIRRGEDIYGEKKVGAEPQPTDEPTAEVDVDDEFEQLEEEQEVQVVPKEKPETKKKGQLSTVSLAPGKKRTRDQILAELKASRKAAKAQQGNVLGDRFKKVGAKQKAGSRIERDSKGREVLIIVDEDGHEKRKIRKVQPGAKKIDEGDRIGLLMPDKNAKPLGMEVPEQYRRKGEPEEDEDIDIFDGVGDDYDPLAGIDDSGSDSDANEDSKKIEQGIMDEGNIANPSMQPPPKPLAPRNYFQGAKTGLVSEEQSKAPSMSDPAIMAAIKRAAALNPIKKARDPAEEDDEDDDGQTEGMKKEAMEEKRRRLLQMADRDDEDLDMGFGTSRFADEEDFDDRKVKLSTWGDKDDDGEGQSKGGQSKRKRGPKKRKGDANNAADVLRVMEARKKS</sequence>
<proteinExistence type="predicted"/>